<dbReference type="AlphaFoldDB" id="A0A7W7QSM3"/>
<dbReference type="Pfam" id="PF07992">
    <property type="entry name" value="Pyr_redox_2"/>
    <property type="match status" value="1"/>
</dbReference>
<dbReference type="InterPro" id="IPR050982">
    <property type="entry name" value="Auxin_biosynth/cation_transpt"/>
</dbReference>
<protein>
    <submittedName>
        <fullName evidence="3">Cation diffusion facilitator CzcD-associated flavoprotein CzcO</fullName>
    </submittedName>
</protein>
<accession>A0A7W7QSM3</accession>
<evidence type="ECO:0000313" key="4">
    <source>
        <dbReference type="Proteomes" id="UP000552644"/>
    </source>
</evidence>
<dbReference type="PANTHER" id="PTHR43539">
    <property type="entry name" value="FLAVIN-BINDING MONOOXYGENASE-LIKE PROTEIN (AFU_ORTHOLOGUE AFUA_4G09220)"/>
    <property type="match status" value="1"/>
</dbReference>
<dbReference type="Gene3D" id="3.50.50.60">
    <property type="entry name" value="FAD/NAD(P)-binding domain"/>
    <property type="match status" value="2"/>
</dbReference>
<feature type="domain" description="FAD/NAD(P)-binding" evidence="2">
    <location>
        <begin position="34"/>
        <end position="251"/>
    </location>
</feature>
<name>A0A7W7QSM3_9ACTN</name>
<dbReference type="SUPFAM" id="SSF51905">
    <property type="entry name" value="FAD/NAD(P)-binding domain"/>
    <property type="match status" value="1"/>
</dbReference>
<keyword evidence="4" id="KW-1185">Reference proteome</keyword>
<proteinExistence type="predicted"/>
<dbReference type="GO" id="GO:0004497">
    <property type="term" value="F:monooxygenase activity"/>
    <property type="evidence" value="ECO:0007669"/>
    <property type="project" value="TreeGrafter"/>
</dbReference>
<sequence length="487" mass="52667">MSKQDDVDRAAQESLRLLGADPANWVLPTPGVDHDVAVIGGGQSGVTIAFALRRAGVSNVTVLEAADRATTGVWRTRARMNTLRTPKTRSGPELGNPALGFQAWYEGLYGQAAYQAIGRIARTDWADYLDWFQRQVGVEVRYGTRVVDVEPVEGLLRLHLDTDGRRHTEVVRKLVLANGVEGTGGPSIPAIFEALPEHLYAHTGDEIDFAALNGKKVGVLGAATSALDAAAVALESGADEVHVFSYRAELVIQPSGGNVPNPGAQENFHLQPDAVRWKSRWAQASKGSTSPLDTVLRAVAFPNLRLHFNAPWTSLRAEDGRAVVEAADGTHTYDFVIAGTGYRYDPRTRPELRRIAEDVALWRDVYDPPADLRSEVLGAFPYLGKGYELTERVPGSAPWLRDIHLFNAAASHSFGRPVGDIPSLRTGVPRLVEAISHDLFFADQGRPKPVTAAAGESFVEHYAHAVWRPDAEGVGDVEGVGVEATVG</sequence>
<reference evidence="3 4" key="1">
    <citation type="submission" date="2020-08" db="EMBL/GenBank/DDBJ databases">
        <title>Genomic Encyclopedia of Type Strains, Phase III (KMG-III): the genomes of soil and plant-associated and newly described type strains.</title>
        <authorList>
            <person name="Whitman W."/>
        </authorList>
    </citation>
    <scope>NUCLEOTIDE SEQUENCE [LARGE SCALE GENOMIC DNA]</scope>
    <source>
        <strain evidence="3 4">CECT 8840</strain>
    </source>
</reference>
<comment type="caution">
    <text evidence="3">The sequence shown here is derived from an EMBL/GenBank/DDBJ whole genome shotgun (WGS) entry which is preliminary data.</text>
</comment>
<dbReference type="EMBL" id="JACHJP010000008">
    <property type="protein sequence ID" value="MBB4919055.1"/>
    <property type="molecule type" value="Genomic_DNA"/>
</dbReference>
<dbReference type="InterPro" id="IPR036188">
    <property type="entry name" value="FAD/NAD-bd_sf"/>
</dbReference>
<organism evidence="3 4">
    <name type="scientific">Streptosporangium saharense</name>
    <dbReference type="NCBI Taxonomy" id="1706840"/>
    <lineage>
        <taxon>Bacteria</taxon>
        <taxon>Bacillati</taxon>
        <taxon>Actinomycetota</taxon>
        <taxon>Actinomycetes</taxon>
        <taxon>Streptosporangiales</taxon>
        <taxon>Streptosporangiaceae</taxon>
        <taxon>Streptosporangium</taxon>
    </lineage>
</organism>
<dbReference type="Proteomes" id="UP000552644">
    <property type="component" value="Unassembled WGS sequence"/>
</dbReference>
<dbReference type="RefSeq" id="WP_184720883.1">
    <property type="nucleotide sequence ID" value="NZ_JACHJP010000008.1"/>
</dbReference>
<evidence type="ECO:0000259" key="2">
    <source>
        <dbReference type="Pfam" id="PF07992"/>
    </source>
</evidence>
<evidence type="ECO:0000313" key="3">
    <source>
        <dbReference type="EMBL" id="MBB4919055.1"/>
    </source>
</evidence>
<dbReference type="GO" id="GO:0050660">
    <property type="term" value="F:flavin adenine dinucleotide binding"/>
    <property type="evidence" value="ECO:0007669"/>
    <property type="project" value="TreeGrafter"/>
</dbReference>
<gene>
    <name evidence="3" type="ORF">FHS44_006191</name>
</gene>
<evidence type="ECO:0000256" key="1">
    <source>
        <dbReference type="ARBA" id="ARBA00023002"/>
    </source>
</evidence>
<dbReference type="InterPro" id="IPR023753">
    <property type="entry name" value="FAD/NAD-binding_dom"/>
</dbReference>
<keyword evidence="1" id="KW-0560">Oxidoreductase</keyword>
<dbReference type="PRINTS" id="PR00411">
    <property type="entry name" value="PNDRDTASEI"/>
</dbReference>
<dbReference type="PANTHER" id="PTHR43539:SF91">
    <property type="entry name" value="FAD-DEPENDENT URATE HYDROXYLASE"/>
    <property type="match status" value="1"/>
</dbReference>